<dbReference type="PANTHER" id="PTHR42655:SF1">
    <property type="entry name" value="GLYCOGEN PHOSPHORYLASE"/>
    <property type="match status" value="1"/>
</dbReference>
<proteinExistence type="inferred from homology"/>
<dbReference type="GO" id="GO:0005975">
    <property type="term" value="P:carbohydrate metabolic process"/>
    <property type="evidence" value="ECO:0007669"/>
    <property type="project" value="InterPro"/>
</dbReference>
<dbReference type="AlphaFoldDB" id="H1YBC2"/>
<dbReference type="InterPro" id="IPR000811">
    <property type="entry name" value="Glyco_trans_35"/>
</dbReference>
<dbReference type="NCBIfam" id="TIGR02094">
    <property type="entry name" value="more_P_ylases"/>
    <property type="match status" value="2"/>
</dbReference>
<organism evidence="2 3">
    <name type="scientific">Mucilaginibacter paludis DSM 18603</name>
    <dbReference type="NCBI Taxonomy" id="714943"/>
    <lineage>
        <taxon>Bacteria</taxon>
        <taxon>Pseudomonadati</taxon>
        <taxon>Bacteroidota</taxon>
        <taxon>Sphingobacteriia</taxon>
        <taxon>Sphingobacteriales</taxon>
        <taxon>Sphingobacteriaceae</taxon>
        <taxon>Mucilaginibacter</taxon>
    </lineage>
</organism>
<keyword evidence="3" id="KW-1185">Reference proteome</keyword>
<evidence type="ECO:0000256" key="1">
    <source>
        <dbReference type="ARBA" id="ARBA00006047"/>
    </source>
</evidence>
<accession>H1YBC2</accession>
<name>H1YBC2_9SPHI</name>
<evidence type="ECO:0000313" key="3">
    <source>
        <dbReference type="Proteomes" id="UP000002774"/>
    </source>
</evidence>
<reference evidence="2" key="1">
    <citation type="submission" date="2011-09" db="EMBL/GenBank/DDBJ databases">
        <title>The permanent draft genome of Mucilaginibacter paludis DSM 18603.</title>
        <authorList>
            <consortium name="US DOE Joint Genome Institute (JGI-PGF)"/>
            <person name="Lucas S."/>
            <person name="Han J."/>
            <person name="Lapidus A."/>
            <person name="Bruce D."/>
            <person name="Goodwin L."/>
            <person name="Pitluck S."/>
            <person name="Peters L."/>
            <person name="Kyrpides N."/>
            <person name="Mavromatis K."/>
            <person name="Ivanova N."/>
            <person name="Mikhailova N."/>
            <person name="Held B."/>
            <person name="Detter J.C."/>
            <person name="Tapia R."/>
            <person name="Han C."/>
            <person name="Land M."/>
            <person name="Hauser L."/>
            <person name="Markowitz V."/>
            <person name="Cheng J.-F."/>
            <person name="Hugenholtz P."/>
            <person name="Woyke T."/>
            <person name="Wu D."/>
            <person name="Tindall B."/>
            <person name="Brambilla E."/>
            <person name="Klenk H.-P."/>
            <person name="Eisen J.A."/>
        </authorList>
    </citation>
    <scope>NUCLEOTIDE SEQUENCE [LARGE SCALE GENOMIC DNA]</scope>
    <source>
        <strain evidence="2">DSM 18603</strain>
    </source>
</reference>
<dbReference type="Gene3D" id="3.40.50.2000">
    <property type="entry name" value="Glycogen Phosphorylase B"/>
    <property type="match status" value="2"/>
</dbReference>
<dbReference type="Proteomes" id="UP000002774">
    <property type="component" value="Chromosome"/>
</dbReference>
<dbReference type="eggNOG" id="COG0058">
    <property type="taxonomic scope" value="Bacteria"/>
</dbReference>
<dbReference type="STRING" id="714943.Mucpa_7133"/>
<dbReference type="SUPFAM" id="SSF53756">
    <property type="entry name" value="UDP-Glycosyltransferase/glycogen phosphorylase"/>
    <property type="match status" value="1"/>
</dbReference>
<dbReference type="GO" id="GO:0008184">
    <property type="term" value="F:glycogen phosphorylase activity"/>
    <property type="evidence" value="ECO:0007669"/>
    <property type="project" value="InterPro"/>
</dbReference>
<dbReference type="EMBL" id="CM001403">
    <property type="protein sequence ID" value="EHQ31176.1"/>
    <property type="molecule type" value="Genomic_DNA"/>
</dbReference>
<dbReference type="PANTHER" id="PTHR42655">
    <property type="entry name" value="GLYCOGEN PHOSPHORYLASE"/>
    <property type="match status" value="1"/>
</dbReference>
<dbReference type="InterPro" id="IPR052182">
    <property type="entry name" value="Glycogen/Maltodextrin_Phosph"/>
</dbReference>
<dbReference type="RefSeq" id="WP_008513439.1">
    <property type="nucleotide sequence ID" value="NZ_CM001403.1"/>
</dbReference>
<dbReference type="GO" id="GO:0030170">
    <property type="term" value="F:pyridoxal phosphate binding"/>
    <property type="evidence" value="ECO:0007669"/>
    <property type="project" value="InterPro"/>
</dbReference>
<dbReference type="OrthoDB" id="9760804at2"/>
<sequence>MLSREEIFGYEADPKYNTMVAYFSMEFAIDQALKTYSGGLGFLAGSHMRSAYQLKQNMIGISMLWTYGYYDQARDSAGFLKPAFIEKHYSFLVDTGITVIVQVHRSPVHVKAYLLKPETFGTAPVLFLTTDIPENDYLSDTITARLYDSNEATRIAQSMILGIGGAMVLDALNIEPDVYHMNEGHAVPLNFYLYQKYNSLQEVKKRVVFTTHTPEVAGNEEHRFGLLDEMSFFGQIPVPQVREMLQMNGDGFNYTLAALKFSRKANGVSKIHGEVARKMWQSNPGICDIISITNAQDKAYWKDEVLDEAITNGDDDAIVSRKKELKHNLFKIVADQCGKLFKEDVLTIVWARRITGYKRADFLMANWDRFVSLISNTQRPVQMIWAGKPYPEDKGSIDQFNYIMGKVKNMPNCAVLIGYELELSGVLKRGSDVWLNNPRMYREASGTSGMTAAMNGSINLSMPDGWVPEFAVDNQNCFLIQPAADDLPEGEKDRQENDSLLSVLENTVVPLYYDNHQQWLSILKKAAHDVVPAFEAGRQAREYYDLMYNASRVPSE</sequence>
<evidence type="ECO:0000313" key="2">
    <source>
        <dbReference type="EMBL" id="EHQ31176.1"/>
    </source>
</evidence>
<dbReference type="InterPro" id="IPR011834">
    <property type="entry name" value="Agluc_phsphrylas"/>
</dbReference>
<comment type="similarity">
    <text evidence="1">Belongs to the glycogen phosphorylase family.</text>
</comment>
<dbReference type="HOGENOM" id="CLU_015112_1_0_10"/>
<gene>
    <name evidence="2" type="ORF">Mucpa_7133</name>
</gene>
<protein>
    <submittedName>
        <fullName evidence="2">Alpha-glucan phosphorylase</fullName>
    </submittedName>
</protein>
<dbReference type="Pfam" id="PF00343">
    <property type="entry name" value="Phosphorylase"/>
    <property type="match status" value="1"/>
</dbReference>